<dbReference type="InterPro" id="IPR050237">
    <property type="entry name" value="ATP-dep_AMP-bd_enzyme"/>
</dbReference>
<feature type="domain" description="AMP-binding enzyme C-terminal" evidence="4">
    <location>
        <begin position="464"/>
        <end position="538"/>
    </location>
</feature>
<keyword evidence="6" id="KW-1185">Reference proteome</keyword>
<dbReference type="GO" id="GO:0016877">
    <property type="term" value="F:ligase activity, forming carbon-sulfur bonds"/>
    <property type="evidence" value="ECO:0007669"/>
    <property type="project" value="UniProtKB-ARBA"/>
</dbReference>
<evidence type="ECO:0000256" key="2">
    <source>
        <dbReference type="ARBA" id="ARBA00022598"/>
    </source>
</evidence>
<organism evidence="5 6">
    <name type="scientific">Desulfatibacillum aliphaticivorans</name>
    <dbReference type="NCBI Taxonomy" id="218208"/>
    <lineage>
        <taxon>Bacteria</taxon>
        <taxon>Pseudomonadati</taxon>
        <taxon>Thermodesulfobacteriota</taxon>
        <taxon>Desulfobacteria</taxon>
        <taxon>Desulfobacterales</taxon>
        <taxon>Desulfatibacillaceae</taxon>
        <taxon>Desulfatibacillum</taxon>
    </lineage>
</organism>
<evidence type="ECO:0000313" key="6">
    <source>
        <dbReference type="Proteomes" id="UP000000739"/>
    </source>
</evidence>
<dbReference type="InterPro" id="IPR020845">
    <property type="entry name" value="AMP-binding_CS"/>
</dbReference>
<dbReference type="InterPro" id="IPR045851">
    <property type="entry name" value="AMP-bd_C_sf"/>
</dbReference>
<dbReference type="Proteomes" id="UP000000739">
    <property type="component" value="Chromosome"/>
</dbReference>
<dbReference type="InterPro" id="IPR025110">
    <property type="entry name" value="AMP-bd_C"/>
</dbReference>
<dbReference type="EMBL" id="CP001322">
    <property type="protein sequence ID" value="ACL02558.1"/>
    <property type="molecule type" value="Genomic_DNA"/>
</dbReference>
<sequence length="553" mass="61401">MEERIWHQHYDYNVQTSYRFPKVPVNGLLDIPANALPDKPAIDYYGSKISFWDLRIMSLKMANALADIGVQKGDRVGLHLPNIPQYIIAYYAALSLGAIVVNFNPLYTPDELTALVKQTGITTFVTFDMVIPNVKEVVKKAPIPRVIATSVFDFLEGSEVSTPESLQMKPEWRHFSTLINESKSEKKPKVDITPADPAMIQFTGGTTGIPKGAVLTHANMVTAAYSCFLWGSASQMYKTPEQRSVVCVLPFFHVYANIVCLNWAVLNCATMILVPRFEIDPLIDLLSKVENSVFLPAVPTMINAIVNHPKAAEIEIAKKLDMLNSGGGPIPVELIDQVNDLGIAYSEGWGMSETTSLGIANPVMGLKKPGSIGVPFPGMDVRLMDIDAGDKEVPQGEPGELTVKGPLVMKEYWDNPEKTAEALRDGWLYTGDIATMDEEGYFYIVDRKKDMIIAGGYNIYPRDIDEVLYQHPKIIDAVTIGVPDAYRGETVKAYVVIRPGEDLRAQDVIDFCKTKLAIYKVPKIIEFRDELPKSAVGKILRKVLRDEELAKSK</sequence>
<evidence type="ECO:0000313" key="5">
    <source>
        <dbReference type="EMBL" id="ACL02558.1"/>
    </source>
</evidence>
<accession>B8FHZ1</accession>
<evidence type="ECO:0000259" key="4">
    <source>
        <dbReference type="Pfam" id="PF13193"/>
    </source>
</evidence>
<feature type="domain" description="AMP-dependent synthetase/ligase" evidence="3">
    <location>
        <begin position="33"/>
        <end position="413"/>
    </location>
</feature>
<dbReference type="InterPro" id="IPR000873">
    <property type="entry name" value="AMP-dep_synth/lig_dom"/>
</dbReference>
<dbReference type="PROSITE" id="PS00455">
    <property type="entry name" value="AMP_BINDING"/>
    <property type="match status" value="1"/>
</dbReference>
<reference evidence="5 6" key="1">
    <citation type="journal article" date="2012" name="Environ. Microbiol.">
        <title>The genome sequence of Desulfatibacillum alkenivorans AK-01: a blueprint for anaerobic alkane oxidation.</title>
        <authorList>
            <person name="Callaghan A.V."/>
            <person name="Morris B.E."/>
            <person name="Pereira I.A."/>
            <person name="McInerney M.J."/>
            <person name="Austin R.N."/>
            <person name="Groves J.T."/>
            <person name="Kukor J.J."/>
            <person name="Suflita J.M."/>
            <person name="Young L.Y."/>
            <person name="Zylstra G.J."/>
            <person name="Wawrik B."/>
        </authorList>
    </citation>
    <scope>NUCLEOTIDE SEQUENCE [LARGE SCALE GENOMIC DNA]</scope>
    <source>
        <strain evidence="5 6">AK-01</strain>
    </source>
</reference>
<keyword evidence="2 5" id="KW-0436">Ligase</keyword>
<gene>
    <name evidence="5" type="ordered locus">Dalk_0853</name>
</gene>
<dbReference type="Gene3D" id="3.40.50.12780">
    <property type="entry name" value="N-terminal domain of ligase-like"/>
    <property type="match status" value="1"/>
</dbReference>
<name>B8FHZ1_DESAL</name>
<dbReference type="Pfam" id="PF00501">
    <property type="entry name" value="AMP-binding"/>
    <property type="match status" value="1"/>
</dbReference>
<proteinExistence type="inferred from homology"/>
<evidence type="ECO:0000256" key="1">
    <source>
        <dbReference type="ARBA" id="ARBA00006432"/>
    </source>
</evidence>
<evidence type="ECO:0000259" key="3">
    <source>
        <dbReference type="Pfam" id="PF00501"/>
    </source>
</evidence>
<dbReference type="KEGG" id="dal:Dalk_0853"/>
<dbReference type="PANTHER" id="PTHR43767:SF12">
    <property type="entry name" value="AMP-DEPENDENT SYNTHETASE AND LIGASE"/>
    <property type="match status" value="1"/>
</dbReference>
<dbReference type="HOGENOM" id="CLU_000022_59_7_7"/>
<protein>
    <submittedName>
        <fullName evidence="5">Long-chain-fatty-acid CoA ligase (AMP-forming)</fullName>
    </submittedName>
</protein>
<dbReference type="Pfam" id="PF13193">
    <property type="entry name" value="AMP-binding_C"/>
    <property type="match status" value="1"/>
</dbReference>
<dbReference type="CDD" id="cd05936">
    <property type="entry name" value="FC-FACS_FadD_like"/>
    <property type="match status" value="1"/>
</dbReference>
<dbReference type="InterPro" id="IPR042099">
    <property type="entry name" value="ANL_N_sf"/>
</dbReference>
<dbReference type="PANTHER" id="PTHR43767">
    <property type="entry name" value="LONG-CHAIN-FATTY-ACID--COA LIGASE"/>
    <property type="match status" value="1"/>
</dbReference>
<dbReference type="eggNOG" id="COG0318">
    <property type="taxonomic scope" value="Bacteria"/>
</dbReference>
<dbReference type="Gene3D" id="3.30.300.30">
    <property type="match status" value="1"/>
</dbReference>
<dbReference type="FunFam" id="3.30.300.30:FF:000008">
    <property type="entry name" value="2,3-dihydroxybenzoate-AMP ligase"/>
    <property type="match status" value="1"/>
</dbReference>
<dbReference type="RefSeq" id="WP_012609997.1">
    <property type="nucleotide sequence ID" value="NC_011768.1"/>
</dbReference>
<dbReference type="AlphaFoldDB" id="B8FHZ1"/>
<dbReference type="SUPFAM" id="SSF56801">
    <property type="entry name" value="Acetyl-CoA synthetase-like"/>
    <property type="match status" value="1"/>
</dbReference>
<comment type="similarity">
    <text evidence="1">Belongs to the ATP-dependent AMP-binding enzyme family.</text>
</comment>